<comment type="catalytic activity">
    <reaction evidence="1 10">
        <text>Transfers a segment of a (1-&gt;4)-alpha-D-glucan to a new position in an acceptor, which may be glucose or a (1-&gt;4)-alpha-D-glucan.</text>
        <dbReference type="EC" id="2.4.1.25"/>
    </reaction>
</comment>
<reference evidence="11 12" key="1">
    <citation type="submission" date="2022-06" db="EMBL/GenBank/DDBJ databases">
        <title>Endosaccharibacter gen. nov., sp. nov., endophytic bacteria isolated from sugarcane.</title>
        <authorList>
            <person name="Pitiwittayakul N."/>
            <person name="Yukphan P."/>
            <person name="Charoenyingcharoen P."/>
            <person name="Tanasupawat S."/>
        </authorList>
    </citation>
    <scope>NUCLEOTIDE SEQUENCE [LARGE SCALE GENOMIC DNA]</scope>
    <source>
        <strain evidence="11 12">KSS8</strain>
    </source>
</reference>
<dbReference type="InterPro" id="IPR003385">
    <property type="entry name" value="Glyco_hydro_77"/>
</dbReference>
<evidence type="ECO:0000256" key="9">
    <source>
        <dbReference type="ARBA" id="ARBA00031501"/>
    </source>
</evidence>
<dbReference type="EMBL" id="JAMSKV010000003">
    <property type="protein sequence ID" value="MCQ8277897.1"/>
    <property type="molecule type" value="Genomic_DNA"/>
</dbReference>
<keyword evidence="6 10" id="KW-0808">Transferase</keyword>
<evidence type="ECO:0000256" key="3">
    <source>
        <dbReference type="ARBA" id="ARBA00012560"/>
    </source>
</evidence>
<evidence type="ECO:0000313" key="12">
    <source>
        <dbReference type="Proteomes" id="UP001524587"/>
    </source>
</evidence>
<proteinExistence type="inferred from homology"/>
<dbReference type="PANTHER" id="PTHR32438:SF5">
    <property type="entry name" value="4-ALPHA-GLUCANOTRANSFERASE DPE1, CHLOROPLASTIC_AMYLOPLASTIC"/>
    <property type="match status" value="1"/>
</dbReference>
<dbReference type="NCBIfam" id="TIGR00217">
    <property type="entry name" value="malQ"/>
    <property type="match status" value="1"/>
</dbReference>
<dbReference type="Pfam" id="PF02446">
    <property type="entry name" value="Glyco_hydro_77"/>
    <property type="match status" value="1"/>
</dbReference>
<evidence type="ECO:0000313" key="11">
    <source>
        <dbReference type="EMBL" id="MCQ8277897.1"/>
    </source>
</evidence>
<keyword evidence="7 10" id="KW-0119">Carbohydrate metabolism</keyword>
<name>A0ABT1W4V5_9PROT</name>
<evidence type="ECO:0000256" key="7">
    <source>
        <dbReference type="ARBA" id="ARBA00023277"/>
    </source>
</evidence>
<accession>A0ABT1W4V5</accession>
<dbReference type="EC" id="2.4.1.25" evidence="3 10"/>
<evidence type="ECO:0000256" key="4">
    <source>
        <dbReference type="ARBA" id="ARBA00020295"/>
    </source>
</evidence>
<gene>
    <name evidence="11" type="primary">malQ</name>
    <name evidence="11" type="ORF">NFI95_05490</name>
</gene>
<dbReference type="SUPFAM" id="SSF51445">
    <property type="entry name" value="(Trans)glycosidases"/>
    <property type="match status" value="1"/>
</dbReference>
<organism evidence="11 12">
    <name type="scientific">Endosaccharibacter trunci</name>
    <dbReference type="NCBI Taxonomy" id="2812733"/>
    <lineage>
        <taxon>Bacteria</taxon>
        <taxon>Pseudomonadati</taxon>
        <taxon>Pseudomonadota</taxon>
        <taxon>Alphaproteobacteria</taxon>
        <taxon>Acetobacterales</taxon>
        <taxon>Acetobacteraceae</taxon>
        <taxon>Endosaccharibacter</taxon>
    </lineage>
</organism>
<dbReference type="PANTHER" id="PTHR32438">
    <property type="entry name" value="4-ALPHA-GLUCANOTRANSFERASE DPE1, CHLOROPLASTIC/AMYLOPLASTIC"/>
    <property type="match status" value="1"/>
</dbReference>
<protein>
    <recommendedName>
        <fullName evidence="4 10">4-alpha-glucanotransferase</fullName>
        <ecNumber evidence="3 10">2.4.1.25</ecNumber>
    </recommendedName>
    <alternativeName>
        <fullName evidence="8 10">Amylomaltase</fullName>
    </alternativeName>
    <alternativeName>
        <fullName evidence="9 10">Disproportionating enzyme</fullName>
    </alternativeName>
</protein>
<comment type="similarity">
    <text evidence="2 10">Belongs to the disproportionating enzyme family.</text>
</comment>
<evidence type="ECO:0000256" key="1">
    <source>
        <dbReference type="ARBA" id="ARBA00000439"/>
    </source>
</evidence>
<dbReference type="RefSeq" id="WP_422863357.1">
    <property type="nucleotide sequence ID" value="NZ_JAMSKV010000003.1"/>
</dbReference>
<evidence type="ECO:0000256" key="5">
    <source>
        <dbReference type="ARBA" id="ARBA00022676"/>
    </source>
</evidence>
<dbReference type="Proteomes" id="UP001524587">
    <property type="component" value="Unassembled WGS sequence"/>
</dbReference>
<comment type="caution">
    <text evidence="11">The sequence shown here is derived from an EMBL/GenBank/DDBJ whole genome shotgun (WGS) entry which is preliminary data.</text>
</comment>
<keyword evidence="5 10" id="KW-0328">Glycosyltransferase</keyword>
<evidence type="ECO:0000256" key="2">
    <source>
        <dbReference type="ARBA" id="ARBA00005684"/>
    </source>
</evidence>
<sequence>MNECDTMLHQLCDRAGLSTRWVDAFGQPQQVEPSALKRVLGALGIDAGSEAAMRDAIEALRREDETLPPLLTGDAGSVLDVPGLQGSWTLTPEEDGETARGNGALRLPERPGYYRLEAGPISTRVAVAPERCFTLSDAMGAAPGGGRAWGLAQQLYALRRPGDGGVGDFAALRDFVVEAAGQGAASVSISPVHAQFSADPDRFSPYAPSSRIMLNVLHIAAGDPGDEAARLEALDLVDWPAVGRDRLQRLRRTFESGGDQDPLFAEWRAAEGDKLESHAVFEALHAQLWREEDLSWHWRDWPEDYRAPGNQAVRDFAATHAPEVSFHAWLQWRADRELAAAQSAARDAGMSIGLIADLAVGTDSGGSHCWSRQDESLVGLTVGAPPDLLQKNGQNWGITAFSGRGLRRNGFRAFIEMLSGAMRHAGGVRIDHAMGLNRLWVVPEGVSASAGAFLQLPEADLLRLLKLESVRNRAVVLGEDLGTVPEGFGERLERAGIDGMRVLWFEKAGNSFKPPASWTRQASAMTSTHDLPTVAGWWKGIDIAHRRALGGTEKEEAEALDQRAQEREQLWSAFLEAGAAQGAMPAVWDAIPVVDAAVSQVARADCELAVLPIEDVLGLEEQPNIPGTVDEHPNWRRRLHAPVGAVLADERAALRLRVVDQLRRP</sequence>
<dbReference type="InterPro" id="IPR017853">
    <property type="entry name" value="GH"/>
</dbReference>
<evidence type="ECO:0000256" key="6">
    <source>
        <dbReference type="ARBA" id="ARBA00022679"/>
    </source>
</evidence>
<dbReference type="Gene3D" id="3.20.20.80">
    <property type="entry name" value="Glycosidases"/>
    <property type="match status" value="1"/>
</dbReference>
<dbReference type="GO" id="GO:0004134">
    <property type="term" value="F:4-alpha-glucanotransferase activity"/>
    <property type="evidence" value="ECO:0007669"/>
    <property type="project" value="UniProtKB-EC"/>
</dbReference>
<evidence type="ECO:0000256" key="8">
    <source>
        <dbReference type="ARBA" id="ARBA00031423"/>
    </source>
</evidence>
<keyword evidence="12" id="KW-1185">Reference proteome</keyword>
<evidence type="ECO:0000256" key="10">
    <source>
        <dbReference type="RuleBase" id="RU361207"/>
    </source>
</evidence>